<feature type="non-terminal residue" evidence="1">
    <location>
        <position position="220"/>
    </location>
</feature>
<dbReference type="EMBL" id="LAZR01026319">
    <property type="protein sequence ID" value="KKL69110.1"/>
    <property type="molecule type" value="Genomic_DNA"/>
</dbReference>
<protein>
    <submittedName>
        <fullName evidence="1">Uncharacterized protein</fullName>
    </submittedName>
</protein>
<proteinExistence type="predicted"/>
<dbReference type="AlphaFoldDB" id="A0A0F9GI52"/>
<accession>A0A0F9GI52</accession>
<sequence>MTPTVRVGNYTQISRKLVIISGTQEVVNKAGRQSELAYQTAMRAQELKRDMEATMFANIGGVAGNSTTARKTATLGAWIKTNDTLNSTTGGESPTYTSGVPGAARTDGTQYAFTETILKATIQLVWTSGGDLRFLAVGPVNKQKVSAFTGVVTRNYDISNKPAKATAIIAAADVYVSDFGILTVMPSRYQRERDAWLFDPKWIAIAHLRPFHRVKLAKTG</sequence>
<organism evidence="1">
    <name type="scientific">marine sediment metagenome</name>
    <dbReference type="NCBI Taxonomy" id="412755"/>
    <lineage>
        <taxon>unclassified sequences</taxon>
        <taxon>metagenomes</taxon>
        <taxon>ecological metagenomes</taxon>
    </lineage>
</organism>
<comment type="caution">
    <text evidence="1">The sequence shown here is derived from an EMBL/GenBank/DDBJ whole genome shotgun (WGS) entry which is preliminary data.</text>
</comment>
<name>A0A0F9GI52_9ZZZZ</name>
<gene>
    <name evidence="1" type="ORF">LCGC14_2118220</name>
</gene>
<reference evidence="1" key="1">
    <citation type="journal article" date="2015" name="Nature">
        <title>Complex archaea that bridge the gap between prokaryotes and eukaryotes.</title>
        <authorList>
            <person name="Spang A."/>
            <person name="Saw J.H."/>
            <person name="Jorgensen S.L."/>
            <person name="Zaremba-Niedzwiedzka K."/>
            <person name="Martijn J."/>
            <person name="Lind A.E."/>
            <person name="van Eijk R."/>
            <person name="Schleper C."/>
            <person name="Guy L."/>
            <person name="Ettema T.J."/>
        </authorList>
    </citation>
    <scope>NUCLEOTIDE SEQUENCE</scope>
</reference>
<evidence type="ECO:0000313" key="1">
    <source>
        <dbReference type="EMBL" id="KKL69110.1"/>
    </source>
</evidence>
<dbReference type="InterPro" id="IPR035198">
    <property type="entry name" value="SU10_MCP"/>
</dbReference>
<dbReference type="Pfam" id="PF17236">
    <property type="entry name" value="SU10_MCP"/>
    <property type="match status" value="1"/>
</dbReference>